<protein>
    <submittedName>
        <fullName evidence="2">VPS13_mid_rpt domain-containing protein</fullName>
    </submittedName>
</protein>
<dbReference type="Proteomes" id="UP000095280">
    <property type="component" value="Unplaced"/>
</dbReference>
<evidence type="ECO:0000313" key="1">
    <source>
        <dbReference type="Proteomes" id="UP000095280"/>
    </source>
</evidence>
<name>A0A1I8JMG8_9PLAT</name>
<proteinExistence type="predicted"/>
<accession>A0A1I8JMG8</accession>
<dbReference type="WBParaSite" id="maker-uti_cns_0048958-snap-gene-0.5-mRNA-1">
    <property type="protein sequence ID" value="maker-uti_cns_0048958-snap-gene-0.5-mRNA-1"/>
    <property type="gene ID" value="maker-uti_cns_0048958-snap-gene-0.5"/>
</dbReference>
<reference evidence="2" key="1">
    <citation type="submission" date="2016-11" db="UniProtKB">
        <authorList>
            <consortium name="WormBaseParasite"/>
        </authorList>
    </citation>
    <scope>IDENTIFICATION</scope>
</reference>
<sequence length="346" mass="37847">YRCGADYLPLNSVANESLRKFLLLNLSNADQANQDVRQRLAQVAPGLDLVHYNIGSIELNRKSFQATGKLILNYASVELHSLTMHLSPPLSQQSQHRLFRQDVRAATNNARGADSSAAGFSRNRDSDSAGAAANQFNAKVMLDADQICFALREGRTSILDVKLDKIEASLKRIAKKYSLKASLGSLSALGYDGRQLVATEACRCCHTKLPNGQSKFVKLCRPDKSPYILDIGACRIVHCVSTANRLANFFQVSSSSSAADEAEEAEPELDEELLKTLRFLTRRGVGRNGAGRSGGTAEKDRHRFRGHLDGLSFHLPTGPLSSDRGLTCLMDEVELLWLKTGPAESN</sequence>
<dbReference type="AlphaFoldDB" id="A0A1I8JMG8"/>
<keyword evidence="1" id="KW-1185">Reference proteome</keyword>
<evidence type="ECO:0000313" key="2">
    <source>
        <dbReference type="WBParaSite" id="maker-uti_cns_0048958-snap-gene-0.5-mRNA-1"/>
    </source>
</evidence>
<organism evidence="1 2">
    <name type="scientific">Macrostomum lignano</name>
    <dbReference type="NCBI Taxonomy" id="282301"/>
    <lineage>
        <taxon>Eukaryota</taxon>
        <taxon>Metazoa</taxon>
        <taxon>Spiralia</taxon>
        <taxon>Lophotrochozoa</taxon>
        <taxon>Platyhelminthes</taxon>
        <taxon>Rhabditophora</taxon>
        <taxon>Macrostomorpha</taxon>
        <taxon>Macrostomida</taxon>
        <taxon>Macrostomidae</taxon>
        <taxon>Macrostomum</taxon>
    </lineage>
</organism>